<name>A0A067M6B7_BOTB1</name>
<reference evidence="2" key="1">
    <citation type="journal article" date="2014" name="Proc. Natl. Acad. Sci. U.S.A.">
        <title>Extensive sampling of basidiomycete genomes demonstrates inadequacy of the white-rot/brown-rot paradigm for wood decay fungi.</title>
        <authorList>
            <person name="Riley R."/>
            <person name="Salamov A.A."/>
            <person name="Brown D.W."/>
            <person name="Nagy L.G."/>
            <person name="Floudas D."/>
            <person name="Held B.W."/>
            <person name="Levasseur A."/>
            <person name="Lombard V."/>
            <person name="Morin E."/>
            <person name="Otillar R."/>
            <person name="Lindquist E.A."/>
            <person name="Sun H."/>
            <person name="LaButti K.M."/>
            <person name="Schmutz J."/>
            <person name="Jabbour D."/>
            <person name="Luo H."/>
            <person name="Baker S.E."/>
            <person name="Pisabarro A.G."/>
            <person name="Walton J.D."/>
            <person name="Blanchette R.A."/>
            <person name="Henrissat B."/>
            <person name="Martin F."/>
            <person name="Cullen D."/>
            <person name="Hibbett D.S."/>
            <person name="Grigoriev I.V."/>
        </authorList>
    </citation>
    <scope>NUCLEOTIDE SEQUENCE [LARGE SCALE GENOMIC DNA]</scope>
    <source>
        <strain evidence="2">FD-172 SS1</strain>
    </source>
</reference>
<dbReference type="InParanoid" id="A0A067M6B7"/>
<dbReference type="EMBL" id="KL198108">
    <property type="protein sequence ID" value="KDQ07387.1"/>
    <property type="molecule type" value="Genomic_DNA"/>
</dbReference>
<gene>
    <name evidence="1" type="ORF">BOTBODRAFT_180743</name>
</gene>
<dbReference type="OrthoDB" id="3230070at2759"/>
<accession>A0A067M6B7</accession>
<proteinExistence type="predicted"/>
<evidence type="ECO:0000313" key="1">
    <source>
        <dbReference type="EMBL" id="KDQ07387.1"/>
    </source>
</evidence>
<dbReference type="HOGENOM" id="CLU_166262_0_0_1"/>
<evidence type="ECO:0000313" key="2">
    <source>
        <dbReference type="Proteomes" id="UP000027195"/>
    </source>
</evidence>
<keyword evidence="2" id="KW-1185">Reference proteome</keyword>
<dbReference type="Proteomes" id="UP000027195">
    <property type="component" value="Unassembled WGS sequence"/>
</dbReference>
<dbReference type="AlphaFoldDB" id="A0A067M6B7"/>
<protein>
    <submittedName>
        <fullName evidence="1">Uncharacterized protein</fullName>
    </submittedName>
</protein>
<organism evidence="1 2">
    <name type="scientific">Botryobasidium botryosum (strain FD-172 SS1)</name>
    <dbReference type="NCBI Taxonomy" id="930990"/>
    <lineage>
        <taxon>Eukaryota</taxon>
        <taxon>Fungi</taxon>
        <taxon>Dikarya</taxon>
        <taxon>Basidiomycota</taxon>
        <taxon>Agaricomycotina</taxon>
        <taxon>Agaricomycetes</taxon>
        <taxon>Cantharellales</taxon>
        <taxon>Botryobasidiaceae</taxon>
        <taxon>Botryobasidium</taxon>
    </lineage>
</organism>
<sequence length="105" mass="11913">MHTDEPDAPIACPCGQIDVQTITHVISRCPITAPLRHLLEDDDGEVDAGTLFADKLSNFLRWLKATHAFSRRFGEDLGAVSPVPGSRMEDIWKFYPLHMKFFVWD</sequence>
<dbReference type="STRING" id="930990.A0A067M6B7"/>